<dbReference type="Proteomes" id="UP000243348">
    <property type="component" value="Nucleomorph 3"/>
</dbReference>
<sequence length="258" mass="31395">MFGNMFYEEIKFLNFTKKKGKNYQTISIISFRKIKFLNYLIRLLSNEIQIFFFEQNFSELNTKKQDFLKIGEILEFLLIKFEPIFLKYITHESSVFWLWNENIFFIKLLVKFFELFRRFNFSRQKKNIESAHEFDQYQDFKTKIFKNNYHQKGRKLFANFKIKNLQGKKRDLFLEEIQFIDKILEKDIVRLNKILESRTISQLHQIEQIYDQSITNSEVLDKIKSKIKIRKKKRALSKIKKGILVTGCAFLIFIKIIK</sequence>
<organism evidence="1 2">
    <name type="scientific">Chroomonas mesostigmatica CCMP1168</name>
    <dbReference type="NCBI Taxonomy" id="1195612"/>
    <lineage>
        <taxon>Eukaryota</taxon>
        <taxon>Cryptophyceae</taxon>
        <taxon>Pyrenomonadales</taxon>
        <taxon>Chroomonadaceae</taxon>
        <taxon>Chroomonas</taxon>
    </lineage>
</organism>
<gene>
    <name evidence="1" type="ORF">CMESO_478</name>
</gene>
<keyword evidence="1" id="KW-0542">Nucleomorph</keyword>
<evidence type="ECO:0000313" key="1">
    <source>
        <dbReference type="EMBL" id="AFP65623.1"/>
    </source>
</evidence>
<dbReference type="AlphaFoldDB" id="J7G8Q5"/>
<name>J7G8Q5_9CRYP</name>
<proteinExistence type="predicted"/>
<dbReference type="EMBL" id="CP003682">
    <property type="protein sequence ID" value="AFP65623.1"/>
    <property type="molecule type" value="Genomic_DNA"/>
</dbReference>
<evidence type="ECO:0000313" key="2">
    <source>
        <dbReference type="Proteomes" id="UP000243348"/>
    </source>
</evidence>
<reference evidence="1 2" key="1">
    <citation type="journal article" date="2012" name="Genome Biol. Evol.">
        <title>Nucleomorph genome sequence of the cryptophyte alga Chroomonas mesostigmatica CCMP1168 reveals lineage-specific gene loss and genome complexity.</title>
        <authorList>
            <person name="Moore C.E."/>
            <person name="Curtis B."/>
            <person name="Mills T."/>
            <person name="Tanifuji G."/>
            <person name="Archibald J.M."/>
        </authorList>
    </citation>
    <scope>NUCLEOTIDE SEQUENCE [LARGE SCALE GENOMIC DNA]</scope>
    <source>
        <strain evidence="1 2">CCMP1168</strain>
    </source>
</reference>
<geneLocation type="nucleomorph" evidence="1"/>
<accession>J7G8Q5</accession>
<protein>
    <submittedName>
        <fullName evidence="1">Uncharacterized protein</fullName>
    </submittedName>
</protein>